<dbReference type="KEGG" id="uam:UABAM_03454"/>
<keyword evidence="1 4" id="KW-0808">Transferase</keyword>
<feature type="domain" description="Glycosyltransferase subfamily 4-like N-terminal" evidence="3">
    <location>
        <begin position="71"/>
        <end position="183"/>
    </location>
</feature>
<dbReference type="RefSeq" id="WP_173013373.1">
    <property type="nucleotide sequence ID" value="NZ_AP019860.1"/>
</dbReference>
<dbReference type="CDD" id="cd03801">
    <property type="entry name" value="GT4_PimA-like"/>
    <property type="match status" value="1"/>
</dbReference>
<gene>
    <name evidence="4" type="ORF">UABAM_03454</name>
</gene>
<evidence type="ECO:0000313" key="4">
    <source>
        <dbReference type="EMBL" id="BBM85091.1"/>
    </source>
</evidence>
<dbReference type="Proteomes" id="UP000326354">
    <property type="component" value="Chromosome"/>
</dbReference>
<name>A0A5S9IPI7_UABAM</name>
<dbReference type="SUPFAM" id="SSF53756">
    <property type="entry name" value="UDP-Glycosyltransferase/glycogen phosphorylase"/>
    <property type="match status" value="1"/>
</dbReference>
<feature type="domain" description="Glycosyl transferase family 1" evidence="2">
    <location>
        <begin position="196"/>
        <end position="365"/>
    </location>
</feature>
<evidence type="ECO:0000259" key="2">
    <source>
        <dbReference type="Pfam" id="PF00534"/>
    </source>
</evidence>
<dbReference type="GO" id="GO:0009103">
    <property type="term" value="P:lipopolysaccharide biosynthetic process"/>
    <property type="evidence" value="ECO:0007669"/>
    <property type="project" value="TreeGrafter"/>
</dbReference>
<dbReference type="GO" id="GO:0016757">
    <property type="term" value="F:glycosyltransferase activity"/>
    <property type="evidence" value="ECO:0007669"/>
    <property type="project" value="InterPro"/>
</dbReference>
<evidence type="ECO:0000259" key="3">
    <source>
        <dbReference type="Pfam" id="PF13439"/>
    </source>
</evidence>
<evidence type="ECO:0000256" key="1">
    <source>
        <dbReference type="ARBA" id="ARBA00022679"/>
    </source>
</evidence>
<keyword evidence="5" id="KW-1185">Reference proteome</keyword>
<proteinExistence type="predicted"/>
<dbReference type="PANTHER" id="PTHR46401">
    <property type="entry name" value="GLYCOSYLTRANSFERASE WBBK-RELATED"/>
    <property type="match status" value="1"/>
</dbReference>
<reference evidence="4 5" key="1">
    <citation type="submission" date="2019-08" db="EMBL/GenBank/DDBJ databases">
        <title>Complete genome sequence of Candidatus Uab amorphum.</title>
        <authorList>
            <person name="Shiratori T."/>
            <person name="Suzuki S."/>
            <person name="Kakizawa Y."/>
            <person name="Ishida K."/>
        </authorList>
    </citation>
    <scope>NUCLEOTIDE SEQUENCE [LARGE SCALE GENOMIC DNA]</scope>
    <source>
        <strain evidence="4 5">SRT547</strain>
    </source>
</reference>
<dbReference type="AlphaFoldDB" id="A0A5S9IPI7"/>
<dbReference type="InterPro" id="IPR001296">
    <property type="entry name" value="Glyco_trans_1"/>
</dbReference>
<evidence type="ECO:0000313" key="5">
    <source>
        <dbReference type="Proteomes" id="UP000326354"/>
    </source>
</evidence>
<dbReference type="InterPro" id="IPR028098">
    <property type="entry name" value="Glyco_trans_4-like_N"/>
</dbReference>
<dbReference type="Gene3D" id="3.40.50.2000">
    <property type="entry name" value="Glycogen Phosphorylase B"/>
    <property type="match status" value="2"/>
</dbReference>
<protein>
    <submittedName>
        <fullName evidence="4">Glycosyl transferase family 1</fullName>
    </submittedName>
</protein>
<sequence>MTKSYKPKKHLFLSELYPPTIGGSCTMFAGRFENERNIVVLTKEIPNSSSFDEAQSYCIVRKKMSYDGPNGFEWWGMVKRFVLAAIPIIRKHKVQVIQCARPIPEGIAGLILSVVLRKKLVINYHGEDISVFQRYKVERFLLKKMLEKAHLNLFNSSYTKSIADDLTTKKVQQAIIHPGFSPEKLQNNCYEGSHYKEKNLNILTVGRFQCRKGQDHVIHAMAKIVQFFPKVHYTMIGSEQGGTENWSHHLRQLAKDLDLEENVSILEDVADEHMLYFYKNCDVFVMPNRKDGDDVEGFGIVFIEAGFCGKPVIGGLVGGSVDAIENEVTGYLVDGENVDEIASKIKEILKDKKLAGDLGRRGYQRSLNFTHKALCVKYKNELGKRNL</sequence>
<accession>A0A5S9IPI7</accession>
<dbReference type="Pfam" id="PF13439">
    <property type="entry name" value="Glyco_transf_4"/>
    <property type="match status" value="1"/>
</dbReference>
<dbReference type="PANTHER" id="PTHR46401:SF2">
    <property type="entry name" value="GLYCOSYLTRANSFERASE WBBK-RELATED"/>
    <property type="match status" value="1"/>
</dbReference>
<dbReference type="Pfam" id="PF00534">
    <property type="entry name" value="Glycos_transf_1"/>
    <property type="match status" value="1"/>
</dbReference>
<dbReference type="EMBL" id="AP019860">
    <property type="protein sequence ID" value="BBM85091.1"/>
    <property type="molecule type" value="Genomic_DNA"/>
</dbReference>
<organism evidence="4 5">
    <name type="scientific">Uabimicrobium amorphum</name>
    <dbReference type="NCBI Taxonomy" id="2596890"/>
    <lineage>
        <taxon>Bacteria</taxon>
        <taxon>Pseudomonadati</taxon>
        <taxon>Planctomycetota</taxon>
        <taxon>Candidatus Uabimicrobiia</taxon>
        <taxon>Candidatus Uabimicrobiales</taxon>
        <taxon>Candidatus Uabimicrobiaceae</taxon>
        <taxon>Candidatus Uabimicrobium</taxon>
    </lineage>
</organism>